<reference evidence="1 2" key="1">
    <citation type="journal article" date="2013" name="PLoS ONE">
        <title>Assembly-driven community genomics of a hypersaline microbial ecosystem.</title>
        <authorList>
            <person name="Podell S."/>
            <person name="Ugalde J.A."/>
            <person name="Narasingarao P."/>
            <person name="Banfield J.F."/>
            <person name="Heidelberg K.B."/>
            <person name="Allen E.E."/>
        </authorList>
    </citation>
    <scope>NUCLEOTIDE SEQUENCE [LARGE SCALE GENOMIC DNA]</scope>
    <source>
        <strain evidence="2">J07HQW1</strain>
    </source>
</reference>
<evidence type="ECO:0000313" key="2">
    <source>
        <dbReference type="Proteomes" id="UP000030649"/>
    </source>
</evidence>
<accession>U1MP77</accession>
<evidence type="ECO:0000313" key="1">
    <source>
        <dbReference type="EMBL" id="ERG91719.1"/>
    </source>
</evidence>
<name>U1MP77_9EURY</name>
<gene>
    <name evidence="1" type="ORF">J07HQW1_01753</name>
</gene>
<dbReference type="Proteomes" id="UP000030649">
    <property type="component" value="Unassembled WGS sequence"/>
</dbReference>
<dbReference type="EMBL" id="KE356560">
    <property type="protein sequence ID" value="ERG91719.1"/>
    <property type="molecule type" value="Genomic_DNA"/>
</dbReference>
<dbReference type="AlphaFoldDB" id="U1MP77"/>
<dbReference type="STRING" id="1238424.J07HQW1_01753"/>
<organism evidence="1 2">
    <name type="scientific">Haloquadratum walsbyi J07HQW1</name>
    <dbReference type="NCBI Taxonomy" id="1238424"/>
    <lineage>
        <taxon>Archaea</taxon>
        <taxon>Methanobacteriati</taxon>
        <taxon>Methanobacteriota</taxon>
        <taxon>Stenosarchaea group</taxon>
        <taxon>Halobacteria</taxon>
        <taxon>Halobacteriales</taxon>
        <taxon>Haloferacaceae</taxon>
        <taxon>Haloquadratum</taxon>
    </lineage>
</organism>
<dbReference type="HOGENOM" id="CLU_3130792_0_0_2"/>
<sequence length="50" mass="5554">MMTDTEFSIPHSDTISLTDIHPNANLTNRKKPILSGQTSLMLNSVANIER</sequence>
<protein>
    <submittedName>
        <fullName evidence="1">Uncharacterized protein</fullName>
    </submittedName>
</protein>
<proteinExistence type="predicted"/>